<name>A0ABY9SY59_9PSED</name>
<protein>
    <submittedName>
        <fullName evidence="1">Alpha/beta hydrolase</fullName>
    </submittedName>
</protein>
<dbReference type="GO" id="GO:0016787">
    <property type="term" value="F:hydrolase activity"/>
    <property type="evidence" value="ECO:0007669"/>
    <property type="project" value="UniProtKB-KW"/>
</dbReference>
<organism evidence="1 2">
    <name type="scientific">Pseudomonas shirazica</name>
    <dbReference type="NCBI Taxonomy" id="1940636"/>
    <lineage>
        <taxon>Bacteria</taxon>
        <taxon>Pseudomonadati</taxon>
        <taxon>Pseudomonadota</taxon>
        <taxon>Gammaproteobacteria</taxon>
        <taxon>Pseudomonadales</taxon>
        <taxon>Pseudomonadaceae</taxon>
        <taxon>Pseudomonas</taxon>
    </lineage>
</organism>
<sequence length="43" mass="4764">MMLEVAVDAEFHEVPCSGHWVPEENPASVANLLIDFDYTTASQ</sequence>
<proteinExistence type="predicted"/>
<accession>A0ABY9SY59</accession>
<dbReference type="EMBL" id="CP127845">
    <property type="protein sequence ID" value="WMY87440.1"/>
    <property type="molecule type" value="Genomic_DNA"/>
</dbReference>
<dbReference type="InterPro" id="IPR029058">
    <property type="entry name" value="AB_hydrolase_fold"/>
</dbReference>
<dbReference type="SUPFAM" id="SSF53474">
    <property type="entry name" value="alpha/beta-Hydrolases"/>
    <property type="match status" value="1"/>
</dbReference>
<evidence type="ECO:0000313" key="2">
    <source>
        <dbReference type="Proteomes" id="UP001258940"/>
    </source>
</evidence>
<gene>
    <name evidence="1" type="ORF">QR297_11555</name>
</gene>
<keyword evidence="2" id="KW-1185">Reference proteome</keyword>
<dbReference type="Proteomes" id="UP001258940">
    <property type="component" value="Chromosome"/>
</dbReference>
<dbReference type="RefSeq" id="WP_309673704.1">
    <property type="nucleotide sequence ID" value="NZ_CP127845.1"/>
</dbReference>
<dbReference type="Gene3D" id="3.40.50.1820">
    <property type="entry name" value="alpha/beta hydrolase"/>
    <property type="match status" value="1"/>
</dbReference>
<reference evidence="1 2" key="1">
    <citation type="journal article" date="2023" name="J Bioinform Genom">
        <title>Complete genome sequence of the bacterium Pseudomonas shirazica hy376 from natural waters of algiers.</title>
        <authorList>
            <person name="Haffaressas Y."/>
            <person name="Seghouani N."/>
            <person name="Arzamasceva V.O."/>
            <person name="Tepeeva A.N."/>
            <person name="Vasilenko O.V."/>
        </authorList>
    </citation>
    <scope>NUCLEOTIDE SEQUENCE [LARGE SCALE GENOMIC DNA]</scope>
    <source>
        <strain evidence="1 2">HY376</strain>
    </source>
</reference>
<keyword evidence="1" id="KW-0378">Hydrolase</keyword>
<evidence type="ECO:0000313" key="1">
    <source>
        <dbReference type="EMBL" id="WMY87440.1"/>
    </source>
</evidence>